<reference evidence="2 3" key="1">
    <citation type="journal article" date="2012" name="J. Bacteriol.">
        <title>Genome Sequence of n-Alkane-Degrading Hydrocarboniphaga effusa Strain AP103T (ATCC BAA-332T).</title>
        <authorList>
            <person name="Chang H.K."/>
            <person name="Zylstra G.J."/>
            <person name="Chae J.C."/>
        </authorList>
    </citation>
    <scope>NUCLEOTIDE SEQUENCE [LARGE SCALE GENOMIC DNA]</scope>
    <source>
        <strain evidence="2 3">AP103</strain>
    </source>
</reference>
<gene>
    <name evidence="2" type="ORF">WQQ_17240</name>
</gene>
<dbReference type="Proteomes" id="UP000003704">
    <property type="component" value="Unassembled WGS sequence"/>
</dbReference>
<keyword evidence="3" id="KW-1185">Reference proteome</keyword>
<sequence length="202" mass="22670">MSLLLKGAGGFVFGFAVIYALWRVLLARRPLALDAPTIGLYMGLAFPICIVSEVLIGRLHFELFGAQLWQYRVAPTHGGYTSLYNFAIWPLYGWHVYLSEQALAQWKPRPGLRRAALLLKHASAGPLLEIIANLGMLAILGRYYFYYLPGDLWHLTSIQVVPYYFVLSLLFSAFIARLRDARHKVAIGCAGYLVGLAYLFLA</sequence>
<dbReference type="STRING" id="1172194.WQQ_17240"/>
<dbReference type="RefSeq" id="WP_007184673.1">
    <property type="nucleotide sequence ID" value="NZ_AKGD01000001.1"/>
</dbReference>
<feature type="transmembrane region" description="Helical" evidence="1">
    <location>
        <begin position="38"/>
        <end position="61"/>
    </location>
</feature>
<protein>
    <submittedName>
        <fullName evidence="2">Uncharacterized protein</fullName>
    </submittedName>
</protein>
<evidence type="ECO:0000313" key="3">
    <source>
        <dbReference type="Proteomes" id="UP000003704"/>
    </source>
</evidence>
<keyword evidence="1" id="KW-0472">Membrane</keyword>
<accession>I7ZIM2</accession>
<dbReference type="AlphaFoldDB" id="I7ZIM2"/>
<comment type="caution">
    <text evidence="2">The sequence shown here is derived from an EMBL/GenBank/DDBJ whole genome shotgun (WGS) entry which is preliminary data.</text>
</comment>
<evidence type="ECO:0000313" key="2">
    <source>
        <dbReference type="EMBL" id="EIT71587.1"/>
    </source>
</evidence>
<evidence type="ECO:0000256" key="1">
    <source>
        <dbReference type="SAM" id="Phobius"/>
    </source>
</evidence>
<proteinExistence type="predicted"/>
<dbReference type="EMBL" id="AKGD01000001">
    <property type="protein sequence ID" value="EIT71587.1"/>
    <property type="molecule type" value="Genomic_DNA"/>
</dbReference>
<feature type="transmembrane region" description="Helical" evidence="1">
    <location>
        <begin position="160"/>
        <end position="178"/>
    </location>
</feature>
<name>I7ZIM2_9GAMM</name>
<feature type="transmembrane region" description="Helical" evidence="1">
    <location>
        <begin position="6"/>
        <end position="26"/>
    </location>
</feature>
<feature type="transmembrane region" description="Helical" evidence="1">
    <location>
        <begin position="81"/>
        <end position="98"/>
    </location>
</feature>
<organism evidence="2 3">
    <name type="scientific">Hydrocarboniphaga effusa AP103</name>
    <dbReference type="NCBI Taxonomy" id="1172194"/>
    <lineage>
        <taxon>Bacteria</taxon>
        <taxon>Pseudomonadati</taxon>
        <taxon>Pseudomonadota</taxon>
        <taxon>Gammaproteobacteria</taxon>
        <taxon>Nevskiales</taxon>
        <taxon>Nevskiaceae</taxon>
        <taxon>Hydrocarboniphaga</taxon>
    </lineage>
</organism>
<dbReference type="OrthoDB" id="7059942at2"/>
<keyword evidence="1" id="KW-1133">Transmembrane helix</keyword>
<feature type="transmembrane region" description="Helical" evidence="1">
    <location>
        <begin position="118"/>
        <end position="140"/>
    </location>
</feature>
<feature type="transmembrane region" description="Helical" evidence="1">
    <location>
        <begin position="185"/>
        <end position="201"/>
    </location>
</feature>
<keyword evidence="1" id="KW-0812">Transmembrane</keyword>